<dbReference type="Proteomes" id="UP000298663">
    <property type="component" value="Unassembled WGS sequence"/>
</dbReference>
<feature type="compositionally biased region" description="Polar residues" evidence="1">
    <location>
        <begin position="1"/>
        <end position="30"/>
    </location>
</feature>
<accession>A0A4U5MC69</accession>
<comment type="caution">
    <text evidence="2">The sequence shown here is derived from an EMBL/GenBank/DDBJ whole genome shotgun (WGS) entry which is preliminary data.</text>
</comment>
<reference evidence="2 3" key="1">
    <citation type="journal article" date="2015" name="Genome Biol.">
        <title>Comparative genomics of Steinernema reveals deeply conserved gene regulatory networks.</title>
        <authorList>
            <person name="Dillman A.R."/>
            <person name="Macchietto M."/>
            <person name="Porter C.F."/>
            <person name="Rogers A."/>
            <person name="Williams B."/>
            <person name="Antoshechkin I."/>
            <person name="Lee M.M."/>
            <person name="Goodwin Z."/>
            <person name="Lu X."/>
            <person name="Lewis E.E."/>
            <person name="Goodrich-Blair H."/>
            <person name="Stock S.P."/>
            <person name="Adams B.J."/>
            <person name="Sternberg P.W."/>
            <person name="Mortazavi A."/>
        </authorList>
    </citation>
    <scope>NUCLEOTIDE SEQUENCE [LARGE SCALE GENOMIC DNA]</scope>
    <source>
        <strain evidence="2 3">ALL</strain>
    </source>
</reference>
<dbReference type="EMBL" id="AZBU02000008">
    <property type="protein sequence ID" value="TKR66726.1"/>
    <property type="molecule type" value="Genomic_DNA"/>
</dbReference>
<name>A0A4U5MC69_STECR</name>
<dbReference type="OrthoDB" id="5834869at2759"/>
<feature type="region of interest" description="Disordered" evidence="1">
    <location>
        <begin position="1"/>
        <end position="48"/>
    </location>
</feature>
<evidence type="ECO:0000313" key="2">
    <source>
        <dbReference type="EMBL" id="TKR66726.1"/>
    </source>
</evidence>
<organism evidence="2 3">
    <name type="scientific">Steinernema carpocapsae</name>
    <name type="common">Entomopathogenic nematode</name>
    <dbReference type="NCBI Taxonomy" id="34508"/>
    <lineage>
        <taxon>Eukaryota</taxon>
        <taxon>Metazoa</taxon>
        <taxon>Ecdysozoa</taxon>
        <taxon>Nematoda</taxon>
        <taxon>Chromadorea</taxon>
        <taxon>Rhabditida</taxon>
        <taxon>Tylenchina</taxon>
        <taxon>Panagrolaimomorpha</taxon>
        <taxon>Strongyloidoidea</taxon>
        <taxon>Steinernematidae</taxon>
        <taxon>Steinernema</taxon>
    </lineage>
</organism>
<dbReference type="AlphaFoldDB" id="A0A4U5MC69"/>
<keyword evidence="3" id="KW-1185">Reference proteome</keyword>
<evidence type="ECO:0000313" key="3">
    <source>
        <dbReference type="Proteomes" id="UP000298663"/>
    </source>
</evidence>
<protein>
    <submittedName>
        <fullName evidence="2">Uncharacterized protein</fullName>
    </submittedName>
</protein>
<reference evidence="2 3" key="2">
    <citation type="journal article" date="2019" name="G3 (Bethesda)">
        <title>Hybrid Assembly of the Genome of the Entomopathogenic Nematode Steinernema carpocapsae Identifies the X-Chromosome.</title>
        <authorList>
            <person name="Serra L."/>
            <person name="Macchietto M."/>
            <person name="Macias-Munoz A."/>
            <person name="McGill C.J."/>
            <person name="Rodriguez I.M."/>
            <person name="Rodriguez B."/>
            <person name="Murad R."/>
            <person name="Mortazavi A."/>
        </authorList>
    </citation>
    <scope>NUCLEOTIDE SEQUENCE [LARGE SCALE GENOMIC DNA]</scope>
    <source>
        <strain evidence="2 3">ALL</strain>
    </source>
</reference>
<feature type="compositionally biased region" description="Polar residues" evidence="1">
    <location>
        <begin position="93"/>
        <end position="104"/>
    </location>
</feature>
<evidence type="ECO:0000256" key="1">
    <source>
        <dbReference type="SAM" id="MobiDB-lite"/>
    </source>
</evidence>
<proteinExistence type="predicted"/>
<feature type="compositionally biased region" description="Low complexity" evidence="1">
    <location>
        <begin position="110"/>
        <end position="127"/>
    </location>
</feature>
<feature type="region of interest" description="Disordered" evidence="1">
    <location>
        <begin position="93"/>
        <end position="138"/>
    </location>
</feature>
<gene>
    <name evidence="2" type="ORF">L596_022974</name>
</gene>
<sequence length="153" mass="16543">MASSNSSYSHVGSPQDIQSLASDDMLSNMSFEGKEEQHRQIGTSMEDIQETSCYEDALDDSDEELGKDLAEASSRIVEHRRGRTRGEHSKYISQVTEHPSQPSTCLHLVPPKTKTSAAPAANTPASSESICEADVPPFPTGLEIPAAGERLIL</sequence>